<evidence type="ECO:0000313" key="2">
    <source>
        <dbReference type="EMBL" id="JAR99094.1"/>
    </source>
</evidence>
<dbReference type="PANTHER" id="PTHR20905:SF32">
    <property type="entry name" value="ARYLALKYLAMINE N-ACETYLTRANSFERASE-LIKE 7, ISOFORM A"/>
    <property type="match status" value="1"/>
</dbReference>
<protein>
    <recommendedName>
        <fullName evidence="3">N-acetyltransferase domain-containing protein</fullName>
    </recommendedName>
</protein>
<feature type="non-terminal residue" evidence="2">
    <location>
        <position position="240"/>
    </location>
</feature>
<dbReference type="PANTHER" id="PTHR20905">
    <property type="entry name" value="N-ACETYLTRANSFERASE-RELATED"/>
    <property type="match status" value="1"/>
</dbReference>
<dbReference type="SUPFAM" id="SSF55729">
    <property type="entry name" value="Acyl-CoA N-acyltransferases (Nat)"/>
    <property type="match status" value="1"/>
</dbReference>
<accession>A0A161M4E7</accession>
<dbReference type="Gene3D" id="3.40.630.30">
    <property type="match status" value="1"/>
</dbReference>
<feature type="chain" id="PRO_5007824152" description="N-acetyltransferase domain-containing protein" evidence="1">
    <location>
        <begin position="19"/>
        <end position="240"/>
    </location>
</feature>
<reference evidence="2" key="2">
    <citation type="journal article" date="2017" name="J. Med. Entomol.">
        <title>Transcriptome Analysis of the Triatoma infestans (Hemiptera: Reduviidae) Integument.</title>
        <authorList>
            <person name="Calderon-Fernandez G.M."/>
            <person name="Moriconi D.E."/>
            <person name="Dulbecco A.B."/>
            <person name="Juarez M.P."/>
        </authorList>
    </citation>
    <scope>NUCLEOTIDE SEQUENCE</scope>
    <source>
        <strain evidence="2">Int1</strain>
        <tissue evidence="2">Integument</tissue>
    </source>
</reference>
<sequence length="240" mass="27272">KLLIFFFVFLKIRVWTMATKALHLGRYVASRNGVTLRYKIQTVTPDIAEDVIDHMKYYLQREPLISHDNLLGDPSSYNSYKSLWRNAISKGISLVALEETLSGSPKVIGANVIYVAEKDKVDDKKYEGKIFNRVMNAFKQITDQGKIYEKYGINQYLAAHGLTVHPEYHGCDIGYRLLQCRKPLCKELGISATGTVFTAKVSQHLASKVGFEVLSVEDYQSFEVDGEKPYEDIDGDIRFT</sequence>
<feature type="non-terminal residue" evidence="2">
    <location>
        <position position="1"/>
    </location>
</feature>
<reference evidence="2" key="1">
    <citation type="submission" date="2016-04" db="EMBL/GenBank/DDBJ databases">
        <authorList>
            <person name="Calderon-Fernandez G.M.Sr."/>
        </authorList>
    </citation>
    <scope>NUCLEOTIDE SEQUENCE</scope>
    <source>
        <strain evidence="2">Int1</strain>
        <tissue evidence="2">Integument</tissue>
    </source>
</reference>
<keyword evidence="1" id="KW-0732">Signal</keyword>
<dbReference type="GO" id="GO:0008080">
    <property type="term" value="F:N-acetyltransferase activity"/>
    <property type="evidence" value="ECO:0007669"/>
    <property type="project" value="TreeGrafter"/>
</dbReference>
<dbReference type="EMBL" id="GEMB01004172">
    <property type="protein sequence ID" value="JAR99094.1"/>
    <property type="molecule type" value="Transcribed_RNA"/>
</dbReference>
<name>A0A161M4E7_TRIIF</name>
<feature type="signal peptide" evidence="1">
    <location>
        <begin position="1"/>
        <end position="18"/>
    </location>
</feature>
<evidence type="ECO:0000256" key="1">
    <source>
        <dbReference type="SAM" id="SignalP"/>
    </source>
</evidence>
<dbReference type="InterPro" id="IPR016181">
    <property type="entry name" value="Acyl_CoA_acyltransferase"/>
</dbReference>
<evidence type="ECO:0008006" key="3">
    <source>
        <dbReference type="Google" id="ProtNLM"/>
    </source>
</evidence>
<dbReference type="AlphaFoldDB" id="A0A161M4E7"/>
<proteinExistence type="predicted"/>
<organism evidence="2">
    <name type="scientific">Triatoma infestans</name>
    <name type="common">Assassin bug</name>
    <dbReference type="NCBI Taxonomy" id="30076"/>
    <lineage>
        <taxon>Eukaryota</taxon>
        <taxon>Metazoa</taxon>
        <taxon>Ecdysozoa</taxon>
        <taxon>Arthropoda</taxon>
        <taxon>Hexapoda</taxon>
        <taxon>Insecta</taxon>
        <taxon>Pterygota</taxon>
        <taxon>Neoptera</taxon>
        <taxon>Paraneoptera</taxon>
        <taxon>Hemiptera</taxon>
        <taxon>Heteroptera</taxon>
        <taxon>Panheteroptera</taxon>
        <taxon>Cimicomorpha</taxon>
        <taxon>Reduviidae</taxon>
        <taxon>Triatominae</taxon>
        <taxon>Triatoma</taxon>
    </lineage>
</organism>